<dbReference type="AlphaFoldDB" id="A0A383ETN0"/>
<proteinExistence type="predicted"/>
<dbReference type="InterPro" id="IPR029052">
    <property type="entry name" value="Metallo-depent_PP-like"/>
</dbReference>
<evidence type="ECO:0000313" key="1">
    <source>
        <dbReference type="EMBL" id="SVE60121.1"/>
    </source>
</evidence>
<protein>
    <submittedName>
        <fullName evidence="1">Uncharacterized protein</fullName>
    </submittedName>
</protein>
<feature type="non-terminal residue" evidence="1">
    <location>
        <position position="1"/>
    </location>
</feature>
<gene>
    <name evidence="1" type="ORF">METZ01_LOCUS512975</name>
</gene>
<dbReference type="SUPFAM" id="SSF56300">
    <property type="entry name" value="Metallo-dependent phosphatases"/>
    <property type="match status" value="1"/>
</dbReference>
<dbReference type="EMBL" id="UINC01228699">
    <property type="protein sequence ID" value="SVE60121.1"/>
    <property type="molecule type" value="Genomic_DNA"/>
</dbReference>
<accession>A0A383ETN0</accession>
<organism evidence="1">
    <name type="scientific">marine metagenome</name>
    <dbReference type="NCBI Taxonomy" id="408172"/>
    <lineage>
        <taxon>unclassified sequences</taxon>
        <taxon>metagenomes</taxon>
        <taxon>ecological metagenomes</taxon>
    </lineage>
</organism>
<dbReference type="Gene3D" id="3.60.21.10">
    <property type="match status" value="1"/>
</dbReference>
<reference evidence="1" key="1">
    <citation type="submission" date="2018-05" db="EMBL/GenBank/DDBJ databases">
        <authorList>
            <person name="Lanie J.A."/>
            <person name="Ng W.-L."/>
            <person name="Kazmierczak K.M."/>
            <person name="Andrzejewski T.M."/>
            <person name="Davidsen T.M."/>
            <person name="Wayne K.J."/>
            <person name="Tettelin H."/>
            <person name="Glass J.I."/>
            <person name="Rusch D."/>
            <person name="Podicherti R."/>
            <person name="Tsui H.-C.T."/>
            <person name="Winkler M.E."/>
        </authorList>
    </citation>
    <scope>NUCLEOTIDE SEQUENCE</scope>
</reference>
<name>A0A383ETN0_9ZZZZ</name>
<sequence>GIASGAILAHGSPRNPIDEYILNMSTAQANFDYFAAPLCLVAHSHIPLVFTRTNSETGHVEETIVPQPNQPLTLSGIKAIINPGSVGQPRDGEPRASYMVLDHKSDRIMLKRTAYDIKRTQQAIMAAGLPERLATRLSYGW</sequence>